<name>A0ABP6RB90_9MICC</name>
<feature type="transmembrane region" description="Helical" evidence="2">
    <location>
        <begin position="277"/>
        <end position="297"/>
    </location>
</feature>
<sequence length="368" mass="39295">MSTPNDDQQGRDPRETYRSGPPVPPPGPHPYGAPEQPDPQGPPAQSWPQGPPPGAPQGQPGGQPGWGMPPQPPRPAPSRHRQRDAEPGRFSWWDLGAVVLYLATFMIGGAGLVATLLPPVRRMMTSGDADQMALSQFLVNAGAYVLMALVVLLLAGPAVMRAVRTFAPLWWLKLLLVPVSWLAIILVNATLVSLISDQPQVSANQQAIEQMLGAVPYLGALVVLGLLGPLVEEFFFRHLLVGKLSRHLNIWICGAISVAVFPMIHFIPALIGLTDDLSIATLVPYVTMGLVFTLGYILSGRSLLYSWLLHAFNNSLAVSLQYLLQGPLKEFTEQLPDTMPDGGVAVLGLLGATVAPVVSPVLGPVLAG</sequence>
<feature type="transmembrane region" description="Helical" evidence="2">
    <location>
        <begin position="344"/>
        <end position="367"/>
    </location>
</feature>
<feature type="transmembrane region" description="Helical" evidence="2">
    <location>
        <begin position="171"/>
        <end position="195"/>
    </location>
</feature>
<dbReference type="Proteomes" id="UP001501736">
    <property type="component" value="Unassembled WGS sequence"/>
</dbReference>
<evidence type="ECO:0000313" key="5">
    <source>
        <dbReference type="Proteomes" id="UP001501736"/>
    </source>
</evidence>
<feature type="transmembrane region" description="Helical" evidence="2">
    <location>
        <begin position="215"/>
        <end position="236"/>
    </location>
</feature>
<feature type="compositionally biased region" description="Pro residues" evidence="1">
    <location>
        <begin position="67"/>
        <end position="76"/>
    </location>
</feature>
<evidence type="ECO:0000256" key="1">
    <source>
        <dbReference type="SAM" id="MobiDB-lite"/>
    </source>
</evidence>
<feature type="compositionally biased region" description="Pro residues" evidence="1">
    <location>
        <begin position="21"/>
        <end position="42"/>
    </location>
</feature>
<feature type="domain" description="CAAX prenyl protease 2/Lysostaphin resistance protein A-like" evidence="3">
    <location>
        <begin position="218"/>
        <end position="315"/>
    </location>
</feature>
<dbReference type="PANTHER" id="PTHR36435:SF1">
    <property type="entry name" value="CAAX AMINO TERMINAL PROTEASE FAMILY PROTEIN"/>
    <property type="match status" value="1"/>
</dbReference>
<dbReference type="EMBL" id="BAAAYG010000003">
    <property type="protein sequence ID" value="GAA3282685.1"/>
    <property type="molecule type" value="Genomic_DNA"/>
</dbReference>
<dbReference type="InterPro" id="IPR003675">
    <property type="entry name" value="Rce1/LyrA-like_dom"/>
</dbReference>
<gene>
    <name evidence="4" type="ORF">GCM10020260_10170</name>
</gene>
<feature type="region of interest" description="Disordered" evidence="1">
    <location>
        <begin position="1"/>
        <end position="85"/>
    </location>
</feature>
<proteinExistence type="predicted"/>
<feature type="compositionally biased region" description="Basic and acidic residues" evidence="1">
    <location>
        <begin position="8"/>
        <end position="17"/>
    </location>
</feature>
<keyword evidence="2" id="KW-0812">Transmembrane</keyword>
<feature type="transmembrane region" description="Helical" evidence="2">
    <location>
        <begin position="137"/>
        <end position="159"/>
    </location>
</feature>
<dbReference type="PANTHER" id="PTHR36435">
    <property type="entry name" value="SLR1288 PROTEIN"/>
    <property type="match status" value="1"/>
</dbReference>
<evidence type="ECO:0000259" key="3">
    <source>
        <dbReference type="Pfam" id="PF02517"/>
    </source>
</evidence>
<accession>A0ABP6RB90</accession>
<protein>
    <recommendedName>
        <fullName evidence="3">CAAX prenyl protease 2/Lysostaphin resistance protein A-like domain-containing protein</fullName>
    </recommendedName>
</protein>
<keyword evidence="2" id="KW-1133">Transmembrane helix</keyword>
<feature type="transmembrane region" description="Helical" evidence="2">
    <location>
        <begin position="248"/>
        <end position="271"/>
    </location>
</feature>
<organism evidence="4 5">
    <name type="scientific">Nesterenkonia halobia</name>
    <dbReference type="NCBI Taxonomy" id="37922"/>
    <lineage>
        <taxon>Bacteria</taxon>
        <taxon>Bacillati</taxon>
        <taxon>Actinomycetota</taxon>
        <taxon>Actinomycetes</taxon>
        <taxon>Micrococcales</taxon>
        <taxon>Micrococcaceae</taxon>
        <taxon>Nesterenkonia</taxon>
    </lineage>
</organism>
<dbReference type="RefSeq" id="WP_344718836.1">
    <property type="nucleotide sequence ID" value="NZ_BAAAYG010000003.1"/>
</dbReference>
<keyword evidence="2" id="KW-0472">Membrane</keyword>
<comment type="caution">
    <text evidence="4">The sequence shown here is derived from an EMBL/GenBank/DDBJ whole genome shotgun (WGS) entry which is preliminary data.</text>
</comment>
<feature type="transmembrane region" description="Helical" evidence="2">
    <location>
        <begin position="92"/>
        <end position="117"/>
    </location>
</feature>
<reference evidence="5" key="1">
    <citation type="journal article" date="2019" name="Int. J. Syst. Evol. Microbiol.">
        <title>The Global Catalogue of Microorganisms (GCM) 10K type strain sequencing project: providing services to taxonomists for standard genome sequencing and annotation.</title>
        <authorList>
            <consortium name="The Broad Institute Genomics Platform"/>
            <consortium name="The Broad Institute Genome Sequencing Center for Infectious Disease"/>
            <person name="Wu L."/>
            <person name="Ma J."/>
        </authorList>
    </citation>
    <scope>NUCLEOTIDE SEQUENCE [LARGE SCALE GENOMIC DNA]</scope>
    <source>
        <strain evidence="5">JCM 11483</strain>
    </source>
</reference>
<keyword evidence="5" id="KW-1185">Reference proteome</keyword>
<evidence type="ECO:0000313" key="4">
    <source>
        <dbReference type="EMBL" id="GAA3282685.1"/>
    </source>
</evidence>
<dbReference type="Pfam" id="PF02517">
    <property type="entry name" value="Rce1-like"/>
    <property type="match status" value="1"/>
</dbReference>
<evidence type="ECO:0000256" key="2">
    <source>
        <dbReference type="SAM" id="Phobius"/>
    </source>
</evidence>
<dbReference type="InterPro" id="IPR052710">
    <property type="entry name" value="CAAX_protease"/>
</dbReference>